<keyword evidence="5" id="KW-1185">Reference proteome</keyword>
<dbReference type="SUPFAM" id="SSF56563">
    <property type="entry name" value="Major capsid protein gp5"/>
    <property type="match status" value="1"/>
</dbReference>
<gene>
    <name evidence="4" type="ORF">OCV63_10225</name>
</gene>
<evidence type="ECO:0000313" key="5">
    <source>
        <dbReference type="Proteomes" id="UP001652461"/>
    </source>
</evidence>
<comment type="caution">
    <text evidence="4">The sequence shown here is derived from an EMBL/GenBank/DDBJ whole genome shotgun (WGS) entry which is preliminary data.</text>
</comment>
<keyword evidence="2" id="KW-0175">Coiled coil</keyword>
<dbReference type="EMBL" id="JAOQKC010000012">
    <property type="protein sequence ID" value="MCU6697272.1"/>
    <property type="molecule type" value="Genomic_DNA"/>
</dbReference>
<reference evidence="4 5" key="1">
    <citation type="journal article" date="2021" name="ISME Commun">
        <title>Automated analysis of genomic sequences facilitates high-throughput and comprehensive description of bacteria.</title>
        <authorList>
            <person name="Hitch T.C.A."/>
        </authorList>
    </citation>
    <scope>NUCLEOTIDE SEQUENCE [LARGE SCALE GENOMIC DNA]</scope>
    <source>
        <strain evidence="4 5">Sanger_04</strain>
    </source>
</reference>
<proteinExistence type="predicted"/>
<dbReference type="Pfam" id="PF05065">
    <property type="entry name" value="Phage_capsid"/>
    <property type="match status" value="1"/>
</dbReference>
<feature type="domain" description="Phage capsid-like C-terminal" evidence="3">
    <location>
        <begin position="118"/>
        <end position="390"/>
    </location>
</feature>
<accession>A0ABT2RYM8</accession>
<sequence length="396" mass="42951">MKKIEEMTVEELRARRAEIRTELEKPDADLDALEQEAAAISERMQVFEKEERRKGIAQAVAEGAGEQRENPMKEDARTVRANEFVKTHRMSVKVEETRALLVSGGKLATPTEVSGINDKQGAKYSSIVDMVSIVDCGGMGKNRVAYEKKEAEAADAQTEGQSATTKEGEFGYIDIAPTSVAVLAQISKQAKKQSPLNYAGKVQEHAVGSLRKKTSALIIEAMKASALNTTIDATVTGGKGVIDEKTLRKITLNYGGDESVIGNAVLFLNKNDLIAFGDIRGTNEKKAVYEINPDPENPNTGIIKDGGLSVRYCLNNNLTACSGTAQQASSGEDVLTMCYGNPKCFELDLFSDYEIAVSEDFAFDKLMDTIRGDVELGGDVVVQDGFVFVKIPKKTA</sequence>
<evidence type="ECO:0000259" key="3">
    <source>
        <dbReference type="Pfam" id="PF05065"/>
    </source>
</evidence>
<dbReference type="RefSeq" id="WP_158363725.1">
    <property type="nucleotide sequence ID" value="NZ_JAOQKC010000012.1"/>
</dbReference>
<dbReference type="InterPro" id="IPR054612">
    <property type="entry name" value="Phage_capsid-like_C"/>
</dbReference>
<organism evidence="4 5">
    <name type="scientific">Laedolimicola ammoniilytica</name>
    <dbReference type="NCBI Taxonomy" id="2981771"/>
    <lineage>
        <taxon>Bacteria</taxon>
        <taxon>Bacillati</taxon>
        <taxon>Bacillota</taxon>
        <taxon>Clostridia</taxon>
        <taxon>Lachnospirales</taxon>
        <taxon>Lachnospiraceae</taxon>
        <taxon>Laedolimicola</taxon>
    </lineage>
</organism>
<feature type="coiled-coil region" evidence="2">
    <location>
        <begin position="2"/>
        <end position="50"/>
    </location>
</feature>
<dbReference type="NCBIfam" id="TIGR01554">
    <property type="entry name" value="major_cap_HK97"/>
    <property type="match status" value="1"/>
</dbReference>
<evidence type="ECO:0000256" key="1">
    <source>
        <dbReference type="ARBA" id="ARBA00004328"/>
    </source>
</evidence>
<evidence type="ECO:0000256" key="2">
    <source>
        <dbReference type="SAM" id="Coils"/>
    </source>
</evidence>
<protein>
    <submittedName>
        <fullName evidence="4">Phage major capsid protein</fullName>
    </submittedName>
</protein>
<evidence type="ECO:0000313" key="4">
    <source>
        <dbReference type="EMBL" id="MCU6697272.1"/>
    </source>
</evidence>
<dbReference type="InterPro" id="IPR024455">
    <property type="entry name" value="Phage_capsid"/>
</dbReference>
<dbReference type="Proteomes" id="UP001652461">
    <property type="component" value="Unassembled WGS sequence"/>
</dbReference>
<comment type="subcellular location">
    <subcellularLocation>
        <location evidence="1">Virion</location>
    </subcellularLocation>
</comment>
<name>A0ABT2RYM8_9FIRM</name>